<keyword evidence="1" id="KW-0472">Membrane</keyword>
<evidence type="ECO:0000256" key="1">
    <source>
        <dbReference type="SAM" id="Phobius"/>
    </source>
</evidence>
<dbReference type="Proteomes" id="UP000046395">
    <property type="component" value="Unassembled WGS sequence"/>
</dbReference>
<protein>
    <submittedName>
        <fullName evidence="3">MARVEL domain-containing protein</fullName>
    </submittedName>
</protein>
<evidence type="ECO:0000313" key="2">
    <source>
        <dbReference type="Proteomes" id="UP000046395"/>
    </source>
</evidence>
<keyword evidence="1" id="KW-1133">Transmembrane helix</keyword>
<dbReference type="AlphaFoldDB" id="A0A5S6R3F4"/>
<sequence>MFAHLLDKWKVVAAGELVLALLLLVIGCFVHEKELLLSTSFVCFIVSCITLLAGYQLHVHRRSVQTDQSPFAIKVEYITAPLQQTVCLPVSASRTGFVFPHTLAPAAAIDGQSPKNYGATLFH</sequence>
<organism evidence="2 3">
    <name type="scientific">Trichuris muris</name>
    <name type="common">Mouse whipworm</name>
    <dbReference type="NCBI Taxonomy" id="70415"/>
    <lineage>
        <taxon>Eukaryota</taxon>
        <taxon>Metazoa</taxon>
        <taxon>Ecdysozoa</taxon>
        <taxon>Nematoda</taxon>
        <taxon>Enoplea</taxon>
        <taxon>Dorylaimia</taxon>
        <taxon>Trichinellida</taxon>
        <taxon>Trichuridae</taxon>
        <taxon>Trichuris</taxon>
    </lineage>
</organism>
<proteinExistence type="predicted"/>
<accession>A0A5S6R3F4</accession>
<reference evidence="3" key="1">
    <citation type="submission" date="2019-12" db="UniProtKB">
        <authorList>
            <consortium name="WormBaseParasite"/>
        </authorList>
    </citation>
    <scope>IDENTIFICATION</scope>
</reference>
<feature type="transmembrane region" description="Helical" evidence="1">
    <location>
        <begin position="12"/>
        <end position="30"/>
    </location>
</feature>
<keyword evidence="2" id="KW-1185">Reference proteome</keyword>
<evidence type="ECO:0000313" key="3">
    <source>
        <dbReference type="WBParaSite" id="TMUE_3000013849.1"/>
    </source>
</evidence>
<name>A0A5S6R3F4_TRIMR</name>
<keyword evidence="1" id="KW-0812">Transmembrane</keyword>
<feature type="transmembrane region" description="Helical" evidence="1">
    <location>
        <begin position="36"/>
        <end position="55"/>
    </location>
</feature>
<dbReference type="WBParaSite" id="TMUE_3000013849.1">
    <property type="protein sequence ID" value="TMUE_3000013849.1"/>
    <property type="gene ID" value="WBGene00288974"/>
</dbReference>